<proteinExistence type="predicted"/>
<dbReference type="AlphaFoldDB" id="A0A0F9QTS0"/>
<reference evidence="1" key="1">
    <citation type="journal article" date="2015" name="Nature">
        <title>Complex archaea that bridge the gap between prokaryotes and eukaryotes.</title>
        <authorList>
            <person name="Spang A."/>
            <person name="Saw J.H."/>
            <person name="Jorgensen S.L."/>
            <person name="Zaremba-Niedzwiedzka K."/>
            <person name="Martijn J."/>
            <person name="Lind A.E."/>
            <person name="van Eijk R."/>
            <person name="Schleper C."/>
            <person name="Guy L."/>
            <person name="Ettema T.J."/>
        </authorList>
    </citation>
    <scope>NUCLEOTIDE SEQUENCE</scope>
</reference>
<accession>A0A0F9QTS0</accession>
<organism evidence="1">
    <name type="scientific">marine sediment metagenome</name>
    <dbReference type="NCBI Taxonomy" id="412755"/>
    <lineage>
        <taxon>unclassified sequences</taxon>
        <taxon>metagenomes</taxon>
        <taxon>ecological metagenomes</taxon>
    </lineage>
</organism>
<dbReference type="EMBL" id="LAZR01004434">
    <property type="protein sequence ID" value="KKN08613.1"/>
    <property type="molecule type" value="Genomic_DNA"/>
</dbReference>
<name>A0A0F9QTS0_9ZZZZ</name>
<gene>
    <name evidence="1" type="ORF">LCGC14_1054930</name>
</gene>
<comment type="caution">
    <text evidence="1">The sequence shown here is derived from an EMBL/GenBank/DDBJ whole genome shotgun (WGS) entry which is preliminary data.</text>
</comment>
<evidence type="ECO:0000313" key="1">
    <source>
        <dbReference type="EMBL" id="KKN08613.1"/>
    </source>
</evidence>
<protein>
    <submittedName>
        <fullName evidence="1">Uncharacterized protein</fullName>
    </submittedName>
</protein>
<sequence>MPNNIRQQGAWTGTGDPETYSSPSLYADGLLGSRVTVKQTTAGVPSDEEGRAKTYQLVRSDSSMTVAPFKGAVAWWSNRAIYLVTTAAINRNSVAGVFQNDEAVAPITAGHFCFVQVEGPGSTKFTNASAAGAAGTVGLQVIASATAGKAQTEAAGTAPTYALLGLTTGAGDAPNALAVVELNIPQQP</sequence>